<evidence type="ECO:0000256" key="5">
    <source>
        <dbReference type="ARBA" id="ARBA00043884"/>
    </source>
</evidence>
<evidence type="ECO:0000259" key="8">
    <source>
        <dbReference type="Pfam" id="PF00185"/>
    </source>
</evidence>
<feature type="binding site" evidence="7">
    <location>
        <position position="222"/>
    </location>
    <ligand>
        <name>L-aspartate</name>
        <dbReference type="ChEBI" id="CHEBI:29991"/>
    </ligand>
</feature>
<dbReference type="GO" id="GO:0044205">
    <property type="term" value="P:'de novo' UMP biosynthetic process"/>
    <property type="evidence" value="ECO:0007669"/>
    <property type="project" value="UniProtKB-UniRule"/>
</dbReference>
<evidence type="ECO:0000256" key="6">
    <source>
        <dbReference type="ARBA" id="ARBA00048859"/>
    </source>
</evidence>
<dbReference type="HAMAP" id="MF_00001">
    <property type="entry name" value="Asp_carb_tr"/>
    <property type="match status" value="1"/>
</dbReference>
<evidence type="ECO:0000256" key="4">
    <source>
        <dbReference type="ARBA" id="ARBA00022975"/>
    </source>
</evidence>
<dbReference type="PANTHER" id="PTHR45753">
    <property type="entry name" value="ORNITHINE CARBAMOYLTRANSFERASE, MITOCHONDRIAL"/>
    <property type="match status" value="1"/>
</dbReference>
<evidence type="ECO:0000256" key="3">
    <source>
        <dbReference type="ARBA" id="ARBA00022679"/>
    </source>
</evidence>
<dbReference type="GO" id="GO:0006520">
    <property type="term" value="P:amino acid metabolic process"/>
    <property type="evidence" value="ECO:0007669"/>
    <property type="project" value="InterPro"/>
</dbReference>
<dbReference type="NCBIfam" id="TIGR00670">
    <property type="entry name" value="asp_carb_tr"/>
    <property type="match status" value="1"/>
</dbReference>
<comment type="catalytic activity">
    <reaction evidence="6 7">
        <text>carbamoyl phosphate + L-aspartate = N-carbamoyl-L-aspartate + phosphate + H(+)</text>
        <dbReference type="Rhea" id="RHEA:20013"/>
        <dbReference type="ChEBI" id="CHEBI:15378"/>
        <dbReference type="ChEBI" id="CHEBI:29991"/>
        <dbReference type="ChEBI" id="CHEBI:32814"/>
        <dbReference type="ChEBI" id="CHEBI:43474"/>
        <dbReference type="ChEBI" id="CHEBI:58228"/>
        <dbReference type="EC" id="2.1.3.2"/>
    </reaction>
</comment>
<dbReference type="GO" id="GO:0004070">
    <property type="term" value="F:aspartate carbamoyltransferase activity"/>
    <property type="evidence" value="ECO:0007669"/>
    <property type="project" value="UniProtKB-UniRule"/>
</dbReference>
<feature type="binding site" evidence="7">
    <location>
        <position position="139"/>
    </location>
    <ligand>
        <name>carbamoyl phosphate</name>
        <dbReference type="ChEBI" id="CHEBI:58228"/>
    </ligand>
</feature>
<keyword evidence="4 7" id="KW-0665">Pyrimidine biosynthesis</keyword>
<feature type="domain" description="Aspartate/ornithine carbamoyltransferase carbamoyl-P binding" evidence="9">
    <location>
        <begin position="7"/>
        <end position="149"/>
    </location>
</feature>
<dbReference type="AlphaFoldDB" id="A0A2W5FT84"/>
<dbReference type="PROSITE" id="PS00097">
    <property type="entry name" value="CARBAMOYLTRANSFERASE"/>
    <property type="match status" value="1"/>
</dbReference>
<dbReference type="InterPro" id="IPR036901">
    <property type="entry name" value="Asp/Orn_carbamoylTrfase_sf"/>
</dbReference>
<dbReference type="InterPro" id="IPR006130">
    <property type="entry name" value="Asp/Orn_carbamoylTrfase"/>
</dbReference>
<evidence type="ECO:0000256" key="2">
    <source>
        <dbReference type="ARBA" id="ARBA00008896"/>
    </source>
</evidence>
<dbReference type="Pfam" id="PF00185">
    <property type="entry name" value="OTCace"/>
    <property type="match status" value="1"/>
</dbReference>
<dbReference type="InterPro" id="IPR006131">
    <property type="entry name" value="Asp_carbamoyltransf_Asp/Orn-bd"/>
</dbReference>
<feature type="binding site" evidence="7">
    <location>
        <position position="108"/>
    </location>
    <ligand>
        <name>carbamoyl phosphate</name>
        <dbReference type="ChEBI" id="CHEBI:58228"/>
    </ligand>
</feature>
<dbReference type="PRINTS" id="PR00101">
    <property type="entry name" value="ATCASE"/>
</dbReference>
<dbReference type="SUPFAM" id="SSF53671">
    <property type="entry name" value="Aspartate/ornithine carbamoyltransferase"/>
    <property type="match status" value="1"/>
</dbReference>
<feature type="domain" description="Aspartate/ornithine carbamoyltransferase Asp/Orn-binding" evidence="8">
    <location>
        <begin position="155"/>
        <end position="301"/>
    </location>
</feature>
<dbReference type="NCBIfam" id="NF002032">
    <property type="entry name" value="PRK00856.1"/>
    <property type="match status" value="1"/>
</dbReference>
<name>A0A2W5FT84_9BACT</name>
<comment type="similarity">
    <text evidence="2 7">Belongs to the aspartate/ornithine carbamoyltransferase superfamily. ATCase family.</text>
</comment>
<comment type="subunit">
    <text evidence="7">Heterododecamer (2C3:3R2) of six catalytic PyrB chains organized as two trimers (C3), and six regulatory PyrI chains organized as three dimers (R2).</text>
</comment>
<dbReference type="GO" id="GO:0016597">
    <property type="term" value="F:amino acid binding"/>
    <property type="evidence" value="ECO:0007669"/>
    <property type="project" value="InterPro"/>
</dbReference>
<feature type="binding site" evidence="7">
    <location>
        <position position="136"/>
    </location>
    <ligand>
        <name>carbamoyl phosphate</name>
        <dbReference type="ChEBI" id="CHEBI:58228"/>
    </ligand>
</feature>
<dbReference type="GO" id="GO:0005829">
    <property type="term" value="C:cytosol"/>
    <property type="evidence" value="ECO:0007669"/>
    <property type="project" value="TreeGrafter"/>
</dbReference>
<dbReference type="InterPro" id="IPR006132">
    <property type="entry name" value="Asp/Orn_carbamoyltranf_P-bd"/>
</dbReference>
<dbReference type="Gene3D" id="3.40.50.1370">
    <property type="entry name" value="Aspartate/ornithine carbamoyltransferase"/>
    <property type="match status" value="2"/>
</dbReference>
<protein>
    <recommendedName>
        <fullName evidence="7">Aspartate carbamoyltransferase</fullName>
        <ecNumber evidence="7">2.1.3.2</ecNumber>
    </recommendedName>
    <alternativeName>
        <fullName evidence="7">Aspartate transcarbamylase</fullName>
        <shortName evidence="7">ATCase</shortName>
    </alternativeName>
</protein>
<dbReference type="EC" id="2.1.3.2" evidence="7"/>
<dbReference type="PANTHER" id="PTHR45753:SF6">
    <property type="entry name" value="ASPARTATE CARBAMOYLTRANSFERASE"/>
    <property type="match status" value="1"/>
</dbReference>
<reference evidence="10 11" key="1">
    <citation type="submission" date="2017-08" db="EMBL/GenBank/DDBJ databases">
        <title>Infants hospitalized years apart are colonized by the same room-sourced microbial strains.</title>
        <authorList>
            <person name="Brooks B."/>
            <person name="Olm M.R."/>
            <person name="Firek B.A."/>
            <person name="Baker R."/>
            <person name="Thomas B.C."/>
            <person name="Morowitz M.J."/>
            <person name="Banfield J.F."/>
        </authorList>
    </citation>
    <scope>NUCLEOTIDE SEQUENCE [LARGE SCALE GENOMIC DNA]</scope>
    <source>
        <strain evidence="10">S2_006_000_R2_64</strain>
    </source>
</reference>
<feature type="binding site" evidence="7">
    <location>
        <position position="58"/>
    </location>
    <ligand>
        <name>carbamoyl phosphate</name>
        <dbReference type="ChEBI" id="CHEBI:58228"/>
    </ligand>
</feature>
<comment type="caution">
    <text evidence="10">The sequence shown here is derived from an EMBL/GenBank/DDBJ whole genome shotgun (WGS) entry which is preliminary data.</text>
</comment>
<proteinExistence type="inferred from homology"/>
<evidence type="ECO:0000259" key="9">
    <source>
        <dbReference type="Pfam" id="PF02729"/>
    </source>
</evidence>
<comment type="function">
    <text evidence="5 7">Catalyzes the condensation of carbamoyl phosphate and aspartate to form carbamoyl aspartate and inorganic phosphate, the committed step in the de novo pyrimidine nucleotide biosynthesis pathway.</text>
</comment>
<feature type="binding site" evidence="7">
    <location>
        <position position="263"/>
    </location>
    <ligand>
        <name>carbamoyl phosphate</name>
        <dbReference type="ChEBI" id="CHEBI:58228"/>
    </ligand>
</feature>
<feature type="binding site" evidence="7">
    <location>
        <position position="86"/>
    </location>
    <ligand>
        <name>L-aspartate</name>
        <dbReference type="ChEBI" id="CHEBI:29991"/>
    </ligand>
</feature>
<evidence type="ECO:0000313" key="10">
    <source>
        <dbReference type="EMBL" id="PZP57027.1"/>
    </source>
</evidence>
<dbReference type="InterPro" id="IPR002082">
    <property type="entry name" value="Asp_carbamoyltransf"/>
</dbReference>
<dbReference type="Proteomes" id="UP000249739">
    <property type="component" value="Unassembled WGS sequence"/>
</dbReference>
<comment type="pathway">
    <text evidence="1 7">Pyrimidine metabolism; UMP biosynthesis via de novo pathway; (S)-dihydroorotate from bicarbonate: step 2/3.</text>
</comment>
<keyword evidence="3 7" id="KW-0808">Transferase</keyword>
<gene>
    <name evidence="7 10" type="primary">pyrB</name>
    <name evidence="10" type="ORF">DI586_01675</name>
</gene>
<dbReference type="PRINTS" id="PR00100">
    <property type="entry name" value="AOTCASE"/>
</dbReference>
<dbReference type="Pfam" id="PF02729">
    <property type="entry name" value="OTCace_N"/>
    <property type="match status" value="1"/>
</dbReference>
<feature type="binding site" evidence="7">
    <location>
        <position position="169"/>
    </location>
    <ligand>
        <name>L-aspartate</name>
        <dbReference type="ChEBI" id="CHEBI:29991"/>
    </ligand>
</feature>
<evidence type="ECO:0000313" key="11">
    <source>
        <dbReference type="Proteomes" id="UP000249739"/>
    </source>
</evidence>
<dbReference type="EMBL" id="QFOT01000009">
    <property type="protein sequence ID" value="PZP57027.1"/>
    <property type="molecule type" value="Genomic_DNA"/>
</dbReference>
<feature type="binding site" evidence="7">
    <location>
        <position position="59"/>
    </location>
    <ligand>
        <name>carbamoyl phosphate</name>
        <dbReference type="ChEBI" id="CHEBI:58228"/>
    </ligand>
</feature>
<accession>A0A2W5FT84</accession>
<dbReference type="UniPathway" id="UPA00070">
    <property type="reaction ID" value="UER00116"/>
</dbReference>
<organism evidence="10 11">
    <name type="scientific">Micavibrio aeruginosavorus</name>
    <dbReference type="NCBI Taxonomy" id="349221"/>
    <lineage>
        <taxon>Bacteria</taxon>
        <taxon>Pseudomonadati</taxon>
        <taxon>Bdellovibrionota</taxon>
        <taxon>Bdellovibrionia</taxon>
        <taxon>Bdellovibrionales</taxon>
        <taxon>Pseudobdellovibrionaceae</taxon>
        <taxon>Micavibrio</taxon>
    </lineage>
</organism>
<evidence type="ECO:0000256" key="1">
    <source>
        <dbReference type="ARBA" id="ARBA00004852"/>
    </source>
</evidence>
<sequence length="304" mass="33654">MSLSVNHLLDIKSLTKEDITLLLKRGQSMKKRLAANTVHRKVLDGKIIMTLFAENSTRTRISFETAALRLGASLINWDEKTSSAAKGETFGDTIKYIAGYKPDAIIIRHSEYNAPYFVSKQVNCPVINAGDSWREHPSQALLDAMTILEYQKELQGLTVAICGDIAHSRVANSNIELLTKMGATIHLIAPSLLLPQKVSDNVKLFESLEDGLPGCDVIMMLRLQKERMDKAMIPDDNAYFHQFGLTQAKLQLAKPNAIVMHPGPMNRNVEIADEVADDPSRSVIFQQGANGVPMRMGILDLLLS</sequence>
<evidence type="ECO:0000256" key="7">
    <source>
        <dbReference type="HAMAP-Rule" id="MF_00001"/>
    </source>
</evidence>
<feature type="binding site" evidence="7">
    <location>
        <position position="264"/>
    </location>
    <ligand>
        <name>carbamoyl phosphate</name>
        <dbReference type="ChEBI" id="CHEBI:58228"/>
    </ligand>
</feature>
<dbReference type="GO" id="GO:0006207">
    <property type="term" value="P:'de novo' pyrimidine nucleobase biosynthetic process"/>
    <property type="evidence" value="ECO:0007669"/>
    <property type="project" value="InterPro"/>
</dbReference>